<dbReference type="Proteomes" id="UP001500621">
    <property type="component" value="Unassembled WGS sequence"/>
</dbReference>
<dbReference type="InterPro" id="IPR026022">
    <property type="entry name" value="PhoU_dom"/>
</dbReference>
<dbReference type="EMBL" id="BAABIM010000001">
    <property type="protein sequence ID" value="GAA4673375.1"/>
    <property type="molecule type" value="Genomic_DNA"/>
</dbReference>
<comment type="subunit">
    <text evidence="2">Homodimer.</text>
</comment>
<keyword evidence="2" id="KW-0813">Transport</keyword>
<dbReference type="PIRSF" id="PIRSF003107">
    <property type="entry name" value="PhoU"/>
    <property type="match status" value="1"/>
</dbReference>
<reference evidence="5" key="1">
    <citation type="journal article" date="2019" name="Int. J. Syst. Evol. Microbiol.">
        <title>The Global Catalogue of Microorganisms (GCM) 10K type strain sequencing project: providing services to taxonomists for standard genome sequencing and annotation.</title>
        <authorList>
            <consortium name="The Broad Institute Genomics Platform"/>
            <consortium name="The Broad Institute Genome Sequencing Center for Infectious Disease"/>
            <person name="Wu L."/>
            <person name="Ma J."/>
        </authorList>
    </citation>
    <scope>NUCLEOTIDE SEQUENCE [LARGE SCALE GENOMIC DNA]</scope>
    <source>
        <strain evidence="5">JCM 18127</strain>
    </source>
</reference>
<evidence type="ECO:0000259" key="3">
    <source>
        <dbReference type="Pfam" id="PF01895"/>
    </source>
</evidence>
<keyword evidence="1 2" id="KW-0592">Phosphate transport</keyword>
<evidence type="ECO:0000313" key="5">
    <source>
        <dbReference type="Proteomes" id="UP001500621"/>
    </source>
</evidence>
<protein>
    <recommendedName>
        <fullName evidence="2">Phosphate-specific transport system accessory protein PhoU</fullName>
    </recommendedName>
</protein>
<organism evidence="4 5">
    <name type="scientific">Nocardioides nanhaiensis</name>
    <dbReference type="NCBI Taxonomy" id="1476871"/>
    <lineage>
        <taxon>Bacteria</taxon>
        <taxon>Bacillati</taxon>
        <taxon>Actinomycetota</taxon>
        <taxon>Actinomycetes</taxon>
        <taxon>Propionibacteriales</taxon>
        <taxon>Nocardioidaceae</taxon>
        <taxon>Nocardioides</taxon>
    </lineage>
</organism>
<keyword evidence="2" id="KW-0963">Cytoplasm</keyword>
<accession>A0ABP8VUW3</accession>
<sequence length="222" mass="24154">MRDAFDDQLSEMFADLAGIAGMVEVAIERATVSLMDGDASLAEAVISADAEIDAVREKVEDDAFALLSLQQPVAGDLRTVVAGLRMVTELERMGDLAVHVAKIARLRVPETAVPEDARATISRMADVARDMVQRVVQIIMDRDVEAAIALGRDDEEMDQLRRASFTELLSDSWQHGVEAAVDIALLGRYYERLADHAVSVASRVVFAVTGEFPSRDRSALPA</sequence>
<dbReference type="InterPro" id="IPR028366">
    <property type="entry name" value="PhoU"/>
</dbReference>
<name>A0ABP8VUW3_9ACTN</name>
<evidence type="ECO:0000256" key="2">
    <source>
        <dbReference type="PIRNR" id="PIRNR003107"/>
    </source>
</evidence>
<evidence type="ECO:0000313" key="4">
    <source>
        <dbReference type="EMBL" id="GAA4673375.1"/>
    </source>
</evidence>
<comment type="function">
    <text evidence="2">Plays a role in the regulation of phosphate uptake.</text>
</comment>
<proteinExistence type="inferred from homology"/>
<keyword evidence="5" id="KW-1185">Reference proteome</keyword>
<dbReference type="RefSeq" id="WP_345262865.1">
    <property type="nucleotide sequence ID" value="NZ_BAABIM010000001.1"/>
</dbReference>
<comment type="similarity">
    <text evidence="2">Belongs to the PhoU family.</text>
</comment>
<feature type="domain" description="PhoU" evidence="3">
    <location>
        <begin position="121"/>
        <end position="204"/>
    </location>
</feature>
<dbReference type="Pfam" id="PF01895">
    <property type="entry name" value="PhoU"/>
    <property type="match status" value="2"/>
</dbReference>
<comment type="caution">
    <text evidence="4">The sequence shown here is derived from an EMBL/GenBank/DDBJ whole genome shotgun (WGS) entry which is preliminary data.</text>
</comment>
<dbReference type="NCBIfam" id="TIGR02135">
    <property type="entry name" value="phoU_full"/>
    <property type="match status" value="1"/>
</dbReference>
<dbReference type="PANTHER" id="PTHR42930:SF3">
    <property type="entry name" value="PHOSPHATE-SPECIFIC TRANSPORT SYSTEM ACCESSORY PROTEIN PHOU"/>
    <property type="match status" value="1"/>
</dbReference>
<comment type="subcellular location">
    <subcellularLocation>
        <location evidence="2">Cytoplasm</location>
    </subcellularLocation>
</comment>
<dbReference type="Gene3D" id="1.20.58.220">
    <property type="entry name" value="Phosphate transport system protein phou homolog 2, domain 2"/>
    <property type="match status" value="1"/>
</dbReference>
<feature type="domain" description="PhoU" evidence="3">
    <location>
        <begin position="19"/>
        <end position="103"/>
    </location>
</feature>
<dbReference type="InterPro" id="IPR038078">
    <property type="entry name" value="PhoU-like_sf"/>
</dbReference>
<dbReference type="PANTHER" id="PTHR42930">
    <property type="entry name" value="PHOSPHATE-SPECIFIC TRANSPORT SYSTEM ACCESSORY PROTEIN PHOU"/>
    <property type="match status" value="1"/>
</dbReference>
<evidence type="ECO:0000256" key="1">
    <source>
        <dbReference type="ARBA" id="ARBA00022592"/>
    </source>
</evidence>
<gene>
    <name evidence="4" type="primary">phoU</name>
    <name evidence="4" type="ORF">GCM10023226_07950</name>
</gene>
<dbReference type="SUPFAM" id="SSF109755">
    <property type="entry name" value="PhoU-like"/>
    <property type="match status" value="1"/>
</dbReference>